<gene>
    <name evidence="2" type="ORF">CDO51_12410</name>
</gene>
<dbReference type="Pfam" id="PF01863">
    <property type="entry name" value="YgjP-like"/>
    <property type="match status" value="1"/>
</dbReference>
<evidence type="ECO:0000313" key="3">
    <source>
        <dbReference type="Proteomes" id="UP000214588"/>
    </source>
</evidence>
<protein>
    <submittedName>
        <fullName evidence="2">Metal-dependent hydrolase</fullName>
    </submittedName>
</protein>
<feature type="domain" description="YgjP-like metallopeptidase" evidence="1">
    <location>
        <begin position="20"/>
        <end position="225"/>
    </location>
</feature>
<dbReference type="Gene3D" id="3.30.2010.10">
    <property type="entry name" value="Metalloproteases ('zincins'), catalytic domain"/>
    <property type="match status" value="1"/>
</dbReference>
<keyword evidence="3" id="KW-1185">Reference proteome</keyword>
<dbReference type="InterPro" id="IPR053136">
    <property type="entry name" value="UTP_pyrophosphatase-like"/>
</dbReference>
<dbReference type="OrthoDB" id="9811177at2"/>
<dbReference type="InterPro" id="IPR002725">
    <property type="entry name" value="YgjP-like_metallopeptidase"/>
</dbReference>
<evidence type="ECO:0000259" key="1">
    <source>
        <dbReference type="Pfam" id="PF01863"/>
    </source>
</evidence>
<dbReference type="RefSeq" id="WP_089024543.1">
    <property type="nucleotide sequence ID" value="NZ_NIQC01000044.1"/>
</dbReference>
<dbReference type="PANTHER" id="PTHR30399:SF1">
    <property type="entry name" value="UTP PYROPHOSPHATASE"/>
    <property type="match status" value="1"/>
</dbReference>
<comment type="caution">
    <text evidence="2">The sequence shown here is derived from an EMBL/GenBank/DDBJ whole genome shotgun (WGS) entry which is preliminary data.</text>
</comment>
<dbReference type="PANTHER" id="PTHR30399">
    <property type="entry name" value="UNCHARACTERIZED PROTEIN YGJP"/>
    <property type="match status" value="1"/>
</dbReference>
<keyword evidence="2" id="KW-0378">Hydrolase</keyword>
<accession>A0A226BUN3</accession>
<dbReference type="EMBL" id="NIQC01000044">
    <property type="protein sequence ID" value="OWZ82748.1"/>
    <property type="molecule type" value="Genomic_DNA"/>
</dbReference>
<dbReference type="CDD" id="cd07344">
    <property type="entry name" value="M48_yhfN_like"/>
    <property type="match status" value="1"/>
</dbReference>
<dbReference type="AlphaFoldDB" id="A0A226BUN3"/>
<evidence type="ECO:0000313" key="2">
    <source>
        <dbReference type="EMBL" id="OWZ82748.1"/>
    </source>
</evidence>
<name>A0A226BUN3_9FIRM</name>
<dbReference type="Proteomes" id="UP000214588">
    <property type="component" value="Unassembled WGS sequence"/>
</dbReference>
<proteinExistence type="predicted"/>
<sequence length="233" mass="28393">MKIKHKGELIDITIQKRNRKTMELQVTLEGNVRILAPKNISDDDIQNWVRSRGDWVVSKMKYFQDIKEQYTDKQFKVGEQLYFLGKPYTLNIFFCDHENKVELTDNEIQVYTKSEEKEVVRETLRNWYFNQTHKLIEERIRYFQKYFKEQPTKIMVKEQKKRWGSCTSQNALYFNWRISMAPKEVLEYLVVHEMCHLKHKNHGKNFWNCVATILPDFKWRRDWLKVNGIKLNF</sequence>
<reference evidence="2 3" key="1">
    <citation type="submission" date="2017-06" db="EMBL/GenBank/DDBJ databases">
        <title>Draft Genome Sequence of Natranaerobius trueperi halophilic, alkalithermophilic bacteria from soda lakes.</title>
        <authorList>
            <person name="Zhao B."/>
        </authorList>
    </citation>
    <scope>NUCLEOTIDE SEQUENCE [LARGE SCALE GENOMIC DNA]</scope>
    <source>
        <strain evidence="2 3">DSM 18760</strain>
    </source>
</reference>
<organism evidence="2 3">
    <name type="scientific">Natranaerobius trueperi</name>
    <dbReference type="NCBI Taxonomy" id="759412"/>
    <lineage>
        <taxon>Bacteria</taxon>
        <taxon>Bacillati</taxon>
        <taxon>Bacillota</taxon>
        <taxon>Clostridia</taxon>
        <taxon>Natranaerobiales</taxon>
        <taxon>Natranaerobiaceae</taxon>
        <taxon>Natranaerobius</taxon>
    </lineage>
</organism>
<dbReference type="GO" id="GO:0016787">
    <property type="term" value="F:hydrolase activity"/>
    <property type="evidence" value="ECO:0007669"/>
    <property type="project" value="UniProtKB-KW"/>
</dbReference>